<evidence type="ECO:0000313" key="1">
    <source>
        <dbReference type="EMBL" id="CAK7272190.1"/>
    </source>
</evidence>
<proteinExistence type="predicted"/>
<reference evidence="1 2" key="1">
    <citation type="submission" date="2024-01" db="EMBL/GenBank/DDBJ databases">
        <authorList>
            <person name="Allen C."/>
            <person name="Tagirdzhanova G."/>
        </authorList>
    </citation>
    <scope>NUCLEOTIDE SEQUENCE [LARGE SCALE GENOMIC DNA]</scope>
    <source>
        <strain evidence="1 2">CBS 573.63</strain>
    </source>
</reference>
<protein>
    <submittedName>
        <fullName evidence="1">Uncharacterized protein</fullName>
    </submittedName>
</protein>
<comment type="caution">
    <text evidence="1">The sequence shown here is derived from an EMBL/GenBank/DDBJ whole genome shotgun (WGS) entry which is preliminary data.</text>
</comment>
<dbReference type="EMBL" id="CAWUOM010000102">
    <property type="protein sequence ID" value="CAK7272190.1"/>
    <property type="molecule type" value="Genomic_DNA"/>
</dbReference>
<keyword evidence="2" id="KW-1185">Reference proteome</keyword>
<sequence>MARLFKMQNDDREARTAATASETDLWADALLLDSDPVHALLVVPLATTACSVPRGGRRLLEISAATVVDLSRLAGRDLCPDQTRLGGVPRVGREMTGLGSHPS</sequence>
<accession>A0ABP0DV83</accession>
<name>A0ABP0DV83_9PEZI</name>
<gene>
    <name evidence="1" type="ORF">SEPCBS57363_005006</name>
</gene>
<dbReference type="Proteomes" id="UP001642501">
    <property type="component" value="Unassembled WGS sequence"/>
</dbReference>
<evidence type="ECO:0000313" key="2">
    <source>
        <dbReference type="Proteomes" id="UP001642501"/>
    </source>
</evidence>
<organism evidence="1 2">
    <name type="scientific">Sporothrix epigloea</name>
    <dbReference type="NCBI Taxonomy" id="1892477"/>
    <lineage>
        <taxon>Eukaryota</taxon>
        <taxon>Fungi</taxon>
        <taxon>Dikarya</taxon>
        <taxon>Ascomycota</taxon>
        <taxon>Pezizomycotina</taxon>
        <taxon>Sordariomycetes</taxon>
        <taxon>Sordariomycetidae</taxon>
        <taxon>Ophiostomatales</taxon>
        <taxon>Ophiostomataceae</taxon>
        <taxon>Sporothrix</taxon>
    </lineage>
</organism>